<dbReference type="RefSeq" id="WP_145291107.1">
    <property type="nucleotide sequence ID" value="NZ_CP036318.1"/>
</dbReference>
<name>A0A518INF6_9BACT</name>
<feature type="domain" description="DUF1559" evidence="1">
    <location>
        <begin position="35"/>
        <end position="324"/>
    </location>
</feature>
<dbReference type="PANTHER" id="PTHR30093">
    <property type="entry name" value="GENERAL SECRETION PATHWAY PROTEIN G"/>
    <property type="match status" value="1"/>
</dbReference>
<evidence type="ECO:0000313" key="2">
    <source>
        <dbReference type="EMBL" id="QDV54633.1"/>
    </source>
</evidence>
<dbReference type="PANTHER" id="PTHR30093:SF2">
    <property type="entry name" value="TYPE II SECRETION SYSTEM PROTEIN H"/>
    <property type="match status" value="1"/>
</dbReference>
<dbReference type="PROSITE" id="PS00409">
    <property type="entry name" value="PROKAR_NTER_METHYL"/>
    <property type="match status" value="1"/>
</dbReference>
<evidence type="ECO:0000259" key="1">
    <source>
        <dbReference type="Pfam" id="PF07596"/>
    </source>
</evidence>
<dbReference type="Pfam" id="PF07963">
    <property type="entry name" value="N_methyl"/>
    <property type="match status" value="1"/>
</dbReference>
<proteinExistence type="predicted"/>
<dbReference type="Gene3D" id="3.30.700.10">
    <property type="entry name" value="Glycoprotein, Type 4 Pilin"/>
    <property type="match status" value="1"/>
</dbReference>
<dbReference type="NCBIfam" id="TIGR04294">
    <property type="entry name" value="pre_pil_HX9DG"/>
    <property type="match status" value="1"/>
</dbReference>
<sequence>MESRRTVRSGFTLVELLVVIAIIGILVGLLLPAVQAAREAARRMQCGNNLKQLGLALHNYHDIYNKLPPARVRTANMGVDTWTSNNINWAARILAQIEQNAIYNQIDWETPDGQSNATNTPLRQNTLGAFLCPSDPGNGGFQWTDPSGNKVAGATPVTADGHINYVICIGPDANLRNSPASSLGWAVEGYRDWNGNARGNGINGLRDFLDGTSNTLMVSEIIVGHPNIRANSTLTATTATQDDNGCTGSLNTATNSTSASGSSWFRGYEPNDMVFSTLMTPNSKLWDCGANSGNAMMAARSVHPGGVQTTLGDASVRFVGETIDWNTWKWLGGIRDGQVVSLP</sequence>
<gene>
    <name evidence="2" type="ORF">Mal33_05880</name>
</gene>
<dbReference type="EMBL" id="CP036318">
    <property type="protein sequence ID" value="QDV54633.1"/>
    <property type="molecule type" value="Genomic_DNA"/>
</dbReference>
<reference evidence="2 3" key="1">
    <citation type="submission" date="2019-02" db="EMBL/GenBank/DDBJ databases">
        <title>Deep-cultivation of Planctomycetes and their phenomic and genomic characterization uncovers novel biology.</title>
        <authorList>
            <person name="Wiegand S."/>
            <person name="Jogler M."/>
            <person name="Boedeker C."/>
            <person name="Pinto D."/>
            <person name="Vollmers J."/>
            <person name="Rivas-Marin E."/>
            <person name="Kohn T."/>
            <person name="Peeters S.H."/>
            <person name="Heuer A."/>
            <person name="Rast P."/>
            <person name="Oberbeckmann S."/>
            <person name="Bunk B."/>
            <person name="Jeske O."/>
            <person name="Meyerdierks A."/>
            <person name="Storesund J.E."/>
            <person name="Kallscheuer N."/>
            <person name="Luecker S."/>
            <person name="Lage O.M."/>
            <person name="Pohl T."/>
            <person name="Merkel B.J."/>
            <person name="Hornburger P."/>
            <person name="Mueller R.-W."/>
            <person name="Bruemmer F."/>
            <person name="Labrenz M."/>
            <person name="Spormann A.M."/>
            <person name="Op den Camp H."/>
            <person name="Overmann J."/>
            <person name="Amann R."/>
            <person name="Jetten M.S.M."/>
            <person name="Mascher T."/>
            <person name="Medema M.H."/>
            <person name="Devos D.P."/>
            <person name="Kaster A.-K."/>
            <person name="Ovreas L."/>
            <person name="Rohde M."/>
            <person name="Galperin M.Y."/>
            <person name="Jogler C."/>
        </authorList>
    </citation>
    <scope>NUCLEOTIDE SEQUENCE [LARGE SCALE GENOMIC DNA]</scope>
    <source>
        <strain evidence="2 3">Mal33</strain>
    </source>
</reference>
<evidence type="ECO:0000313" key="3">
    <source>
        <dbReference type="Proteomes" id="UP000316770"/>
    </source>
</evidence>
<dbReference type="NCBIfam" id="TIGR02532">
    <property type="entry name" value="IV_pilin_GFxxxE"/>
    <property type="match status" value="1"/>
</dbReference>
<protein>
    <recommendedName>
        <fullName evidence="1">DUF1559 domain-containing protein</fullName>
    </recommendedName>
</protein>
<dbReference type="InterPro" id="IPR011453">
    <property type="entry name" value="DUF1559"/>
</dbReference>
<dbReference type="AlphaFoldDB" id="A0A518INF6"/>
<dbReference type="Pfam" id="PF07596">
    <property type="entry name" value="SBP_bac_10"/>
    <property type="match status" value="1"/>
</dbReference>
<organism evidence="2 3">
    <name type="scientific">Rosistilla oblonga</name>
    <dbReference type="NCBI Taxonomy" id="2527990"/>
    <lineage>
        <taxon>Bacteria</taxon>
        <taxon>Pseudomonadati</taxon>
        <taxon>Planctomycetota</taxon>
        <taxon>Planctomycetia</taxon>
        <taxon>Pirellulales</taxon>
        <taxon>Pirellulaceae</taxon>
        <taxon>Rosistilla</taxon>
    </lineage>
</organism>
<accession>A0A518INF6</accession>
<dbReference type="InterPro" id="IPR012902">
    <property type="entry name" value="N_methyl_site"/>
</dbReference>
<dbReference type="InterPro" id="IPR027558">
    <property type="entry name" value="Pre_pil_HX9DG_C"/>
</dbReference>
<dbReference type="SUPFAM" id="SSF54523">
    <property type="entry name" value="Pili subunits"/>
    <property type="match status" value="1"/>
</dbReference>
<keyword evidence="3" id="KW-1185">Reference proteome</keyword>
<dbReference type="Proteomes" id="UP000316770">
    <property type="component" value="Chromosome"/>
</dbReference>
<dbReference type="InterPro" id="IPR045584">
    <property type="entry name" value="Pilin-like"/>
</dbReference>